<accession>A0A2L2TEN6</accession>
<evidence type="ECO:0000313" key="1">
    <source>
        <dbReference type="EMBL" id="CEI61476.1"/>
    </source>
</evidence>
<sequence>MQTFANFLPTFTHWINNDLVADQDKLAAACHAIYPRDATGYRSIEICFDIPERPGYVKVTCLSREPLNLLDELRARGGDNGLKREEVKVEGNSEGTAK</sequence>
<reference evidence="2" key="1">
    <citation type="submission" date="2014-10" db="EMBL/GenBank/DDBJ databases">
        <authorList>
            <person name="King R."/>
        </authorList>
    </citation>
    <scope>NUCLEOTIDE SEQUENCE [LARGE SCALE GENOMIC DNA]</scope>
    <source>
        <strain evidence="2">A3/5</strain>
    </source>
</reference>
<dbReference type="OrthoDB" id="4984192at2759"/>
<protein>
    <submittedName>
        <fullName evidence="1">Uncharacterized protein</fullName>
    </submittedName>
</protein>
<dbReference type="AlphaFoldDB" id="A0A2L2TEN6"/>
<proteinExistence type="predicted"/>
<dbReference type="EMBL" id="LN649230">
    <property type="protein sequence ID" value="CEI61476.1"/>
    <property type="molecule type" value="Genomic_DNA"/>
</dbReference>
<keyword evidence="2" id="KW-1185">Reference proteome</keyword>
<dbReference type="Proteomes" id="UP000245910">
    <property type="component" value="Chromosome II"/>
</dbReference>
<name>A0A2L2TEN6_9HYPO</name>
<organism evidence="1 2">
    <name type="scientific">Fusarium venenatum</name>
    <dbReference type="NCBI Taxonomy" id="56646"/>
    <lineage>
        <taxon>Eukaryota</taxon>
        <taxon>Fungi</taxon>
        <taxon>Dikarya</taxon>
        <taxon>Ascomycota</taxon>
        <taxon>Pezizomycotina</taxon>
        <taxon>Sordariomycetes</taxon>
        <taxon>Hypocreomycetidae</taxon>
        <taxon>Hypocreales</taxon>
        <taxon>Nectriaceae</taxon>
        <taxon>Fusarium</taxon>
    </lineage>
</organism>
<evidence type="ECO:0000313" key="2">
    <source>
        <dbReference type="Proteomes" id="UP000245910"/>
    </source>
</evidence>